<proteinExistence type="predicted"/>
<keyword evidence="10" id="KW-1185">Reference proteome</keyword>
<dbReference type="EMBL" id="BAABHD010000003">
    <property type="protein sequence ID" value="GAA4446993.1"/>
    <property type="molecule type" value="Genomic_DNA"/>
</dbReference>
<feature type="domain" description="ABC3 transporter permease C-terminal" evidence="7">
    <location>
        <begin position="298"/>
        <end position="413"/>
    </location>
</feature>
<keyword evidence="4 6" id="KW-1133">Transmembrane helix</keyword>
<feature type="domain" description="MacB-like periplasmic core" evidence="8">
    <location>
        <begin position="441"/>
        <end position="643"/>
    </location>
</feature>
<evidence type="ECO:0000313" key="9">
    <source>
        <dbReference type="EMBL" id="GAA4446993.1"/>
    </source>
</evidence>
<name>A0ABP8MB73_9BACT</name>
<dbReference type="Pfam" id="PF02687">
    <property type="entry name" value="FtsX"/>
    <property type="match status" value="2"/>
</dbReference>
<dbReference type="PROSITE" id="PS51257">
    <property type="entry name" value="PROKAR_LIPOPROTEIN"/>
    <property type="match status" value="1"/>
</dbReference>
<keyword evidence="5 6" id="KW-0472">Membrane</keyword>
<sequence length="811" mass="89952">MLRNYFKIAFRSLWKNKVFAGINMAGLALGMAACLLILEYISFERSVNQFHTNLPHLYRVVFQSKSGNASDFVAPGVAPLVKEQFGEIATFCRTAGGIVHGIVTAGDAGTGKSFREGDSDITMVEGTFFELFSFPIVAGSGESLKQPYTVAISESYAKKYFGAGEALGKMLTLNNQFGKVAYKVTAVYKDFPENSDFRYNLLFSLQTLTIPANLNGNGWADLNGLESAFATAFVQLQPGVDYRMLEDKINTFKNKLKPESADMSIRLQPMRYIHLAPSLNDPYPTTGNLKFIYLLGGIALLILAIAWFNYINLSTASSLKRAKEVGVRKVIGAGRWQLIRQFLSESLVLNAFGLVLALVLVSVLQEPFNQLVGKSLSVSVLGQDSLWMAGLLALVFGSVLSGGYVAFALSSFEPMQTLKGVFARSGRGVLLRQALVVFQFSISIALIASTVVLYQQLQYMQNKDLGVKLDQLLVIRGPEMGKDESFKQRSTAFQQQIQQLSFIRDFCATSSVPSKWYNFNAEGITRQNPRPGDEKKSYAIASVDHRFVSTYGLTLLAGQNITAAMCTLGWNEVQHVLLNETAVRQLGFASPAEAVGKKLMWGHDYEIVGVVKDYHHQSVRQAIDPIIFYPQFSDYYMTVRLTSDRIQEKMGQLEQLYKKQFPGNPYEYFFVDEVYHQQYQAEQQSGLLFTIASGLAILIACLGLFGLATFTAEQRTKEIGIRKVLGASVPSLVSMLSRDFLKLVFIAILIASPIAWYAVHSWLQDFAYKIDIEWWMFALAGLLAVSIALVTVSFQSVKAALVNPVKSLKAE</sequence>
<keyword evidence="2" id="KW-1003">Cell membrane</keyword>
<gene>
    <name evidence="9" type="ORF">GCM10023189_02760</name>
</gene>
<dbReference type="PANTHER" id="PTHR30572">
    <property type="entry name" value="MEMBRANE COMPONENT OF TRANSPORTER-RELATED"/>
    <property type="match status" value="1"/>
</dbReference>
<feature type="transmembrane region" description="Helical" evidence="6">
    <location>
        <begin position="740"/>
        <end position="759"/>
    </location>
</feature>
<feature type="domain" description="ABC3 transporter permease C-terminal" evidence="7">
    <location>
        <begin position="691"/>
        <end position="799"/>
    </location>
</feature>
<feature type="transmembrane region" description="Helical" evidence="6">
    <location>
        <begin position="687"/>
        <end position="712"/>
    </location>
</feature>
<comment type="caution">
    <text evidence="9">The sequence shown here is derived from an EMBL/GenBank/DDBJ whole genome shotgun (WGS) entry which is preliminary data.</text>
</comment>
<feature type="transmembrane region" description="Helical" evidence="6">
    <location>
        <begin position="21"/>
        <end position="43"/>
    </location>
</feature>
<evidence type="ECO:0000256" key="5">
    <source>
        <dbReference type="ARBA" id="ARBA00023136"/>
    </source>
</evidence>
<evidence type="ECO:0000256" key="6">
    <source>
        <dbReference type="SAM" id="Phobius"/>
    </source>
</evidence>
<feature type="transmembrane region" description="Helical" evidence="6">
    <location>
        <begin position="347"/>
        <end position="365"/>
    </location>
</feature>
<feature type="domain" description="MacB-like periplasmic core" evidence="8">
    <location>
        <begin position="21"/>
        <end position="250"/>
    </location>
</feature>
<dbReference type="InterPro" id="IPR003838">
    <property type="entry name" value="ABC3_permease_C"/>
</dbReference>
<organism evidence="9 10">
    <name type="scientific">Nibrella saemangeumensis</name>
    <dbReference type="NCBI Taxonomy" id="1084526"/>
    <lineage>
        <taxon>Bacteria</taxon>
        <taxon>Pseudomonadati</taxon>
        <taxon>Bacteroidota</taxon>
        <taxon>Cytophagia</taxon>
        <taxon>Cytophagales</taxon>
        <taxon>Spirosomataceae</taxon>
        <taxon>Nibrella</taxon>
    </lineage>
</organism>
<comment type="subcellular location">
    <subcellularLocation>
        <location evidence="1">Cell membrane</location>
        <topology evidence="1">Multi-pass membrane protein</topology>
    </subcellularLocation>
</comment>
<dbReference type="Pfam" id="PF12704">
    <property type="entry name" value="MacB_PCD"/>
    <property type="match status" value="2"/>
</dbReference>
<evidence type="ECO:0000256" key="1">
    <source>
        <dbReference type="ARBA" id="ARBA00004651"/>
    </source>
</evidence>
<reference evidence="10" key="1">
    <citation type="journal article" date="2019" name="Int. J. Syst. Evol. Microbiol.">
        <title>The Global Catalogue of Microorganisms (GCM) 10K type strain sequencing project: providing services to taxonomists for standard genome sequencing and annotation.</title>
        <authorList>
            <consortium name="The Broad Institute Genomics Platform"/>
            <consortium name="The Broad Institute Genome Sequencing Center for Infectious Disease"/>
            <person name="Wu L."/>
            <person name="Ma J."/>
        </authorList>
    </citation>
    <scope>NUCLEOTIDE SEQUENCE [LARGE SCALE GENOMIC DNA]</scope>
    <source>
        <strain evidence="10">JCM 17927</strain>
    </source>
</reference>
<dbReference type="InterPro" id="IPR025857">
    <property type="entry name" value="MacB_PCD"/>
</dbReference>
<feature type="transmembrane region" description="Helical" evidence="6">
    <location>
        <begin position="385"/>
        <end position="409"/>
    </location>
</feature>
<evidence type="ECO:0000256" key="3">
    <source>
        <dbReference type="ARBA" id="ARBA00022692"/>
    </source>
</evidence>
<accession>A0ABP8MB73</accession>
<feature type="transmembrane region" description="Helical" evidence="6">
    <location>
        <begin position="291"/>
        <end position="311"/>
    </location>
</feature>
<dbReference type="RefSeq" id="WP_345239853.1">
    <property type="nucleotide sequence ID" value="NZ_BAABHD010000003.1"/>
</dbReference>
<evidence type="ECO:0000256" key="4">
    <source>
        <dbReference type="ARBA" id="ARBA00022989"/>
    </source>
</evidence>
<evidence type="ECO:0000256" key="2">
    <source>
        <dbReference type="ARBA" id="ARBA00022475"/>
    </source>
</evidence>
<protein>
    <submittedName>
        <fullName evidence="9">ABC transporter permease</fullName>
    </submittedName>
</protein>
<feature type="transmembrane region" description="Helical" evidence="6">
    <location>
        <begin position="774"/>
        <end position="794"/>
    </location>
</feature>
<evidence type="ECO:0000313" key="10">
    <source>
        <dbReference type="Proteomes" id="UP001501175"/>
    </source>
</evidence>
<evidence type="ECO:0000259" key="8">
    <source>
        <dbReference type="Pfam" id="PF12704"/>
    </source>
</evidence>
<dbReference type="InterPro" id="IPR050250">
    <property type="entry name" value="Macrolide_Exporter_MacB"/>
</dbReference>
<dbReference type="Proteomes" id="UP001501175">
    <property type="component" value="Unassembled WGS sequence"/>
</dbReference>
<dbReference type="PANTHER" id="PTHR30572:SF18">
    <property type="entry name" value="ABC-TYPE MACROLIDE FAMILY EXPORT SYSTEM PERMEASE COMPONENT 2"/>
    <property type="match status" value="1"/>
</dbReference>
<keyword evidence="3 6" id="KW-0812">Transmembrane</keyword>
<feature type="transmembrane region" description="Helical" evidence="6">
    <location>
        <begin position="430"/>
        <end position="454"/>
    </location>
</feature>
<evidence type="ECO:0000259" key="7">
    <source>
        <dbReference type="Pfam" id="PF02687"/>
    </source>
</evidence>